<proteinExistence type="predicted"/>
<evidence type="ECO:0000313" key="1">
    <source>
        <dbReference type="EMBL" id="QDH88521.1"/>
    </source>
</evidence>
<gene>
    <name evidence="1" type="ORF">H1BulkLitter51011_000003</name>
</gene>
<reference evidence="1" key="1">
    <citation type="submission" date="2019-05" db="EMBL/GenBank/DDBJ databases">
        <title>Metatranscriptomic reconstruction reveals RNA viruses with the potential to shape carbon cycling in soil.</title>
        <authorList>
            <person name="Starr E.P."/>
            <person name="Nuccio E."/>
            <person name="Pett-Ridge J."/>
            <person name="Banfield J.F."/>
            <person name="Firestone M.K."/>
        </authorList>
    </citation>
    <scope>NUCLEOTIDE SEQUENCE</scope>
    <source>
        <strain evidence="1">H1_Bulk_Litter_5_scaffold_1011</strain>
    </source>
</reference>
<name>A0A514D4H9_9VIRU</name>
<sequence length="156" mass="16103">MSISLSSPVTGGAQTGFTSPTYTTVADIYPGGVNGKQYAVTALGGTQTGVRAHAVSDPFTIAFTRPTSPKALQSPNSVTGRYGNIPKNSYSVIVRKGVNYAANQAPELALCRMYCEIPAGADAYDPANIRAMNSLLVGAVNAQSAGWGDTQVTGIL</sequence>
<accession>A0A514D4H9</accession>
<dbReference type="EMBL" id="MN034154">
    <property type="protein sequence ID" value="QDH88521.1"/>
    <property type="molecule type" value="Genomic_RNA"/>
</dbReference>
<protein>
    <submittedName>
        <fullName evidence="1">Uncharacterized protein</fullName>
    </submittedName>
</protein>
<organism evidence="1">
    <name type="scientific">Leviviridae sp</name>
    <dbReference type="NCBI Taxonomy" id="2027243"/>
    <lineage>
        <taxon>Viruses</taxon>
        <taxon>Riboviria</taxon>
        <taxon>Orthornavirae</taxon>
        <taxon>Lenarviricota</taxon>
        <taxon>Leviviricetes</taxon>
        <taxon>Norzivirales</taxon>
        <taxon>Fiersviridae</taxon>
    </lineage>
</organism>